<accession>A0A0A9GCN0</accession>
<protein>
    <submittedName>
        <fullName evidence="1">Uncharacterized protein</fullName>
    </submittedName>
</protein>
<organism evidence="1">
    <name type="scientific">Arundo donax</name>
    <name type="common">Giant reed</name>
    <name type="synonym">Donax arundinaceus</name>
    <dbReference type="NCBI Taxonomy" id="35708"/>
    <lineage>
        <taxon>Eukaryota</taxon>
        <taxon>Viridiplantae</taxon>
        <taxon>Streptophyta</taxon>
        <taxon>Embryophyta</taxon>
        <taxon>Tracheophyta</taxon>
        <taxon>Spermatophyta</taxon>
        <taxon>Magnoliopsida</taxon>
        <taxon>Liliopsida</taxon>
        <taxon>Poales</taxon>
        <taxon>Poaceae</taxon>
        <taxon>PACMAD clade</taxon>
        <taxon>Arundinoideae</taxon>
        <taxon>Arundineae</taxon>
        <taxon>Arundo</taxon>
    </lineage>
</organism>
<name>A0A0A9GCN0_ARUDO</name>
<sequence>MACGEHKITNAMITSRGKRVDYKVGIYNEDYIYLDPTQDAKLIRAMNLAAYMMTLDCFDENGTIRQLDAVGQDPQQAQ</sequence>
<reference evidence="1" key="1">
    <citation type="submission" date="2014-09" db="EMBL/GenBank/DDBJ databases">
        <authorList>
            <person name="Magalhaes I.L.F."/>
            <person name="Oliveira U."/>
            <person name="Santos F.R."/>
            <person name="Vidigal T.H.D.A."/>
            <person name="Brescovit A.D."/>
            <person name="Santos A.J."/>
        </authorList>
    </citation>
    <scope>NUCLEOTIDE SEQUENCE</scope>
    <source>
        <tissue evidence="1">Shoot tissue taken approximately 20 cm above the soil surface</tissue>
    </source>
</reference>
<evidence type="ECO:0000313" key="1">
    <source>
        <dbReference type="EMBL" id="JAE20311.1"/>
    </source>
</evidence>
<dbReference type="EMBL" id="GBRH01177585">
    <property type="protein sequence ID" value="JAE20311.1"/>
    <property type="molecule type" value="Transcribed_RNA"/>
</dbReference>
<reference evidence="1" key="2">
    <citation type="journal article" date="2015" name="Data Brief">
        <title>Shoot transcriptome of the giant reed, Arundo donax.</title>
        <authorList>
            <person name="Barrero R.A."/>
            <person name="Guerrero F.D."/>
            <person name="Moolhuijzen P."/>
            <person name="Goolsby J.A."/>
            <person name="Tidwell J."/>
            <person name="Bellgard S.E."/>
            <person name="Bellgard M.I."/>
        </authorList>
    </citation>
    <scope>NUCLEOTIDE SEQUENCE</scope>
    <source>
        <tissue evidence="1">Shoot tissue taken approximately 20 cm above the soil surface</tissue>
    </source>
</reference>
<proteinExistence type="predicted"/>
<dbReference type="AlphaFoldDB" id="A0A0A9GCN0"/>